<dbReference type="AlphaFoldDB" id="A0AAW7M6U9"/>
<evidence type="ECO:0000259" key="2">
    <source>
        <dbReference type="PROSITE" id="PS51385"/>
    </source>
</evidence>
<feature type="binding site" evidence="1">
    <location>
        <position position="156"/>
    </location>
    <ligand>
        <name>K(+)</name>
        <dbReference type="ChEBI" id="CHEBI:29103"/>
    </ligand>
</feature>
<keyword evidence="4" id="KW-1185">Reference proteome</keyword>
<proteinExistence type="inferred from homology"/>
<dbReference type="EC" id="5.1.99.6" evidence="1"/>
<keyword evidence="1" id="KW-0520">NAD</keyword>
<keyword evidence="1" id="KW-0630">Potassium</keyword>
<dbReference type="InterPro" id="IPR004443">
    <property type="entry name" value="YjeF_N_dom"/>
</dbReference>
<keyword evidence="1" id="KW-0547">Nucleotide-binding</keyword>
<comment type="similarity">
    <text evidence="1">Belongs to the NnrE/AIBP family.</text>
</comment>
<name>A0AAW7M6U9_9MICO</name>
<dbReference type="EMBL" id="JAUHPX010000001">
    <property type="protein sequence ID" value="MDN4486978.1"/>
    <property type="molecule type" value="Genomic_DNA"/>
</dbReference>
<organism evidence="3 4">
    <name type="scientific">Demequina lignilytica</name>
    <dbReference type="NCBI Taxonomy" id="3051663"/>
    <lineage>
        <taxon>Bacteria</taxon>
        <taxon>Bacillati</taxon>
        <taxon>Actinomycetota</taxon>
        <taxon>Actinomycetes</taxon>
        <taxon>Micrococcales</taxon>
        <taxon>Demequinaceae</taxon>
        <taxon>Demequina</taxon>
    </lineage>
</organism>
<dbReference type="InterPro" id="IPR036652">
    <property type="entry name" value="YjeF_N_dom_sf"/>
</dbReference>
<feature type="binding site" evidence="1">
    <location>
        <position position="123"/>
    </location>
    <ligand>
        <name>K(+)</name>
        <dbReference type="ChEBI" id="CHEBI:29103"/>
    </ligand>
</feature>
<feature type="binding site" evidence="1">
    <location>
        <position position="153"/>
    </location>
    <ligand>
        <name>(6S)-NADPHX</name>
        <dbReference type="ChEBI" id="CHEBI:64076"/>
    </ligand>
</feature>
<comment type="function">
    <text evidence="1">Catalyzes the epimerization of the S- and R-forms of NAD(P)HX, a damaged form of NAD(P)H that is a result of enzymatic or heat-dependent hydration. This is a prerequisite for the S-specific NAD(P)H-hydrate dehydratase to allow the repair of both epimers of NAD(P)HX.</text>
</comment>
<evidence type="ECO:0000256" key="1">
    <source>
        <dbReference type="HAMAP-Rule" id="MF_01966"/>
    </source>
</evidence>
<dbReference type="GO" id="GO:0052856">
    <property type="term" value="F:NAD(P)HX epimerase activity"/>
    <property type="evidence" value="ECO:0007669"/>
    <property type="project" value="UniProtKB-UniRule"/>
</dbReference>
<dbReference type="GO" id="GO:0046872">
    <property type="term" value="F:metal ion binding"/>
    <property type="evidence" value="ECO:0007669"/>
    <property type="project" value="UniProtKB-KW"/>
</dbReference>
<comment type="caution">
    <text evidence="3">The sequence shown here is derived from an EMBL/GenBank/DDBJ whole genome shotgun (WGS) entry which is preliminary data.</text>
</comment>
<comment type="cofactor">
    <cofactor evidence="1">
        <name>K(+)</name>
        <dbReference type="ChEBI" id="CHEBI:29103"/>
    </cofactor>
    <text evidence="1">Binds 1 potassium ion per subunit.</text>
</comment>
<keyword evidence="1" id="KW-0479">Metal-binding</keyword>
<dbReference type="Proteomes" id="UP001172737">
    <property type="component" value="Unassembled WGS sequence"/>
</dbReference>
<keyword evidence="1 3" id="KW-0413">Isomerase</keyword>
<dbReference type="Pfam" id="PF03853">
    <property type="entry name" value="YjeF_N"/>
    <property type="match status" value="1"/>
</dbReference>
<comment type="caution">
    <text evidence="1">Lacks conserved residue(s) required for the propagation of feature annotation.</text>
</comment>
<dbReference type="NCBIfam" id="TIGR00197">
    <property type="entry name" value="yjeF_nterm"/>
    <property type="match status" value="1"/>
</dbReference>
<reference evidence="3" key="1">
    <citation type="submission" date="2023-06" db="EMBL/GenBank/DDBJ databases">
        <title>Sysu t00039.</title>
        <authorList>
            <person name="Gao L."/>
            <person name="Fang B.-Z."/>
            <person name="Li W.-J."/>
        </authorList>
    </citation>
    <scope>NUCLEOTIDE SEQUENCE</scope>
    <source>
        <strain evidence="3">SYSU T00039</strain>
    </source>
</reference>
<protein>
    <recommendedName>
        <fullName evidence="1">NAD(P)H-hydrate epimerase</fullName>
        <ecNumber evidence="1">5.1.99.6</ecNumber>
    </recommendedName>
    <alternativeName>
        <fullName evidence="1">NAD(P)HX epimerase</fullName>
    </alternativeName>
</protein>
<feature type="binding site" evidence="1">
    <location>
        <position position="62"/>
    </location>
    <ligand>
        <name>K(+)</name>
        <dbReference type="ChEBI" id="CHEBI:29103"/>
    </ligand>
</feature>
<evidence type="ECO:0000313" key="4">
    <source>
        <dbReference type="Proteomes" id="UP001172737"/>
    </source>
</evidence>
<gene>
    <name evidence="1" type="primary">nnrE</name>
    <name evidence="3" type="ORF">QQX10_02230</name>
</gene>
<dbReference type="PROSITE" id="PS51385">
    <property type="entry name" value="YJEF_N"/>
    <property type="match status" value="1"/>
</dbReference>
<sequence>MATTNAVMTVAQIRAAEERTMHAVAEDALMDRAAAAVAAEVRLLVAGSDGPRVAVLAGSGNNGGDALLAGALLAREGAEVTAVALGSSVHLRGRTLLEAAGGRILPPGIEADAAVADADAVVDGIVGIGSRPGLRDDAAALVARIVAPVVAVDLPSGLDADSAAADLAHVRADVTVTFTAPKRCLVDVPARAAAGRVVLADVGIELG</sequence>
<dbReference type="Gene3D" id="3.40.50.10260">
    <property type="entry name" value="YjeF N-terminal domain"/>
    <property type="match status" value="1"/>
</dbReference>
<dbReference type="SUPFAM" id="SSF64153">
    <property type="entry name" value="YjeF N-terminal domain-like"/>
    <property type="match status" value="1"/>
</dbReference>
<comment type="catalytic activity">
    <reaction evidence="1">
        <text>(6R)-NADHX = (6S)-NADHX</text>
        <dbReference type="Rhea" id="RHEA:32215"/>
        <dbReference type="ChEBI" id="CHEBI:64074"/>
        <dbReference type="ChEBI" id="CHEBI:64075"/>
        <dbReference type="EC" id="5.1.99.6"/>
    </reaction>
</comment>
<keyword evidence="1" id="KW-0521">NADP</keyword>
<dbReference type="RefSeq" id="WP_301120420.1">
    <property type="nucleotide sequence ID" value="NZ_JAUHPX010000001.1"/>
</dbReference>
<comment type="catalytic activity">
    <reaction evidence="1">
        <text>(6R)-NADPHX = (6S)-NADPHX</text>
        <dbReference type="Rhea" id="RHEA:32227"/>
        <dbReference type="ChEBI" id="CHEBI:64076"/>
        <dbReference type="ChEBI" id="CHEBI:64077"/>
        <dbReference type="EC" id="5.1.99.6"/>
    </reaction>
</comment>
<accession>A0AAW7M6U9</accession>
<feature type="domain" description="YjeF N-terminal" evidence="2">
    <location>
        <begin position="13"/>
        <end position="207"/>
    </location>
</feature>
<dbReference type="HAMAP" id="MF_01966">
    <property type="entry name" value="NADHX_epimerase"/>
    <property type="match status" value="1"/>
</dbReference>
<feature type="binding site" evidence="1">
    <location>
        <begin position="61"/>
        <end position="65"/>
    </location>
    <ligand>
        <name>(6S)-NADPHX</name>
        <dbReference type="ChEBI" id="CHEBI:64076"/>
    </ligand>
</feature>
<evidence type="ECO:0000313" key="3">
    <source>
        <dbReference type="EMBL" id="MDN4486978.1"/>
    </source>
</evidence>
<dbReference type="GO" id="GO:0000166">
    <property type="term" value="F:nucleotide binding"/>
    <property type="evidence" value="ECO:0007669"/>
    <property type="project" value="UniProtKB-KW"/>
</dbReference>
<feature type="binding site" evidence="1">
    <location>
        <begin position="127"/>
        <end position="133"/>
    </location>
    <ligand>
        <name>(6S)-NADPHX</name>
        <dbReference type="ChEBI" id="CHEBI:64076"/>
    </ligand>
</feature>